<dbReference type="AlphaFoldDB" id="A0AAJ2KSX7"/>
<dbReference type="PROSITE" id="PS01042">
    <property type="entry name" value="HOMOSER_DHGENASE"/>
    <property type="match status" value="1"/>
</dbReference>
<comment type="pathway">
    <text evidence="1 12">Amino-acid biosynthesis; L-threonine biosynthesis; L-threonine from L-aspartate: step 3/5.</text>
</comment>
<evidence type="ECO:0000313" key="16">
    <source>
        <dbReference type="Proteomes" id="UP001285636"/>
    </source>
</evidence>
<evidence type="ECO:0000256" key="7">
    <source>
        <dbReference type="ARBA" id="ARBA00023002"/>
    </source>
</evidence>
<evidence type="ECO:0000256" key="2">
    <source>
        <dbReference type="ARBA" id="ARBA00005062"/>
    </source>
</evidence>
<dbReference type="EC" id="1.1.1.3" evidence="4 12"/>
<evidence type="ECO:0000313" key="15">
    <source>
        <dbReference type="EMBL" id="MDV2884412.1"/>
    </source>
</evidence>
<keyword evidence="8" id="KW-0915">Sodium</keyword>
<dbReference type="InterPro" id="IPR036291">
    <property type="entry name" value="NAD(P)-bd_dom_sf"/>
</dbReference>
<keyword evidence="12" id="KW-0028">Amino-acid biosynthesis</keyword>
<keyword evidence="7 12" id="KW-0560">Oxidoreductase</keyword>
<evidence type="ECO:0000256" key="12">
    <source>
        <dbReference type="RuleBase" id="RU000579"/>
    </source>
</evidence>
<organism evidence="15 16">
    <name type="scientific">Alkalihalophilus pseudofirmus</name>
    <name type="common">Bacillus pseudofirmus</name>
    <dbReference type="NCBI Taxonomy" id="79885"/>
    <lineage>
        <taxon>Bacteria</taxon>
        <taxon>Bacillati</taxon>
        <taxon>Bacillota</taxon>
        <taxon>Bacilli</taxon>
        <taxon>Bacillales</taxon>
        <taxon>Bacillaceae</taxon>
        <taxon>Alkalihalophilus</taxon>
    </lineage>
</organism>
<dbReference type="PANTHER" id="PTHR43331:SF1">
    <property type="entry name" value="HOMOSERINE DEHYDROGENASE"/>
    <property type="match status" value="1"/>
</dbReference>
<dbReference type="Pfam" id="PF00742">
    <property type="entry name" value="Homoserine_dh"/>
    <property type="match status" value="1"/>
</dbReference>
<dbReference type="GO" id="GO:0009086">
    <property type="term" value="P:methionine biosynthetic process"/>
    <property type="evidence" value="ECO:0007669"/>
    <property type="project" value="UniProtKB-KW"/>
</dbReference>
<evidence type="ECO:0000256" key="6">
    <source>
        <dbReference type="ARBA" id="ARBA00022697"/>
    </source>
</evidence>
<dbReference type="Proteomes" id="UP001285636">
    <property type="component" value="Unassembled WGS sequence"/>
</dbReference>
<feature type="binding site" evidence="11">
    <location>
        <position position="130"/>
    </location>
    <ligand>
        <name>NADPH</name>
        <dbReference type="ChEBI" id="CHEBI:57783"/>
    </ligand>
</feature>
<dbReference type="NCBIfam" id="NF004912">
    <property type="entry name" value="PRK06270.1"/>
    <property type="match status" value="1"/>
</dbReference>
<feature type="active site" description="Proton donor" evidence="10">
    <location>
        <position position="229"/>
    </location>
</feature>
<protein>
    <recommendedName>
        <fullName evidence="5 12">Homoserine dehydrogenase</fullName>
        <ecNumber evidence="4 12">1.1.1.3</ecNumber>
    </recommendedName>
</protein>
<sequence length="342" mass="37639">MIQKIALIGFGGVGQGVVKLLKEKESSLLKKYDRQFKVVSIADLYKGAIHHDEGLDLDRVIESIEKDGTLDHYPDHRGLVRGLSSEETIKQTNADTIVEMTFTNIETGEPAIAHCELAFTHNKNVVMTNKGPVALKKKDLEVMAREHGVKFFYEGSVMSGTPAIRMPKLTLMGNDFIRVRGILNGTTNYMLTQMEGGMSYKEALEKAKALGYAEADPTSDVRGYDVLYKVMILASELFDQTLTKDEVPCIGITEITEEDIELANKEGKRWKLIGTVERTDEEVEASVKPVKLDLTDPLASIEGALNAITYECDISGDITLVGAGAGIRETAFAVLVDLLHIE</sequence>
<keyword evidence="6 12" id="KW-0791">Threonine biosynthesis</keyword>
<evidence type="ECO:0000256" key="4">
    <source>
        <dbReference type="ARBA" id="ARBA00013213"/>
    </source>
</evidence>
<name>A0AAJ2KSX7_ALKPS</name>
<gene>
    <name evidence="15" type="ORF">RYX45_04415</name>
</gene>
<dbReference type="Gene3D" id="3.30.360.10">
    <property type="entry name" value="Dihydrodipicolinate Reductase, domain 2"/>
    <property type="match status" value="1"/>
</dbReference>
<evidence type="ECO:0000256" key="9">
    <source>
        <dbReference type="ARBA" id="ARBA00048841"/>
    </source>
</evidence>
<evidence type="ECO:0000256" key="11">
    <source>
        <dbReference type="PIRSR" id="PIRSR036497-2"/>
    </source>
</evidence>
<dbReference type="InterPro" id="IPR001342">
    <property type="entry name" value="HDH_cat"/>
</dbReference>
<dbReference type="FunFam" id="3.30.360.10:FF:000005">
    <property type="entry name" value="Homoserine dehydrogenase"/>
    <property type="match status" value="1"/>
</dbReference>
<dbReference type="Gene3D" id="3.40.50.720">
    <property type="entry name" value="NAD(P)-binding Rossmann-like Domain"/>
    <property type="match status" value="1"/>
</dbReference>
<feature type="binding site" evidence="11">
    <location>
        <position position="214"/>
    </location>
    <ligand>
        <name>L-homoserine</name>
        <dbReference type="ChEBI" id="CHEBI:57476"/>
    </ligand>
</feature>
<dbReference type="RefSeq" id="WP_012958584.1">
    <property type="nucleotide sequence ID" value="NZ_CP144224.1"/>
</dbReference>
<evidence type="ECO:0000256" key="5">
    <source>
        <dbReference type="ARBA" id="ARBA00013376"/>
    </source>
</evidence>
<accession>A0AAJ2KSX7</accession>
<keyword evidence="11 12" id="KW-0521">NADP</keyword>
<dbReference type="EMBL" id="JAWJAY010000001">
    <property type="protein sequence ID" value="MDV2884412.1"/>
    <property type="molecule type" value="Genomic_DNA"/>
</dbReference>
<comment type="similarity">
    <text evidence="3 13">Belongs to the homoserine dehydrogenase family.</text>
</comment>
<dbReference type="SUPFAM" id="SSF55347">
    <property type="entry name" value="Glyceraldehyde-3-phosphate dehydrogenase-like, C-terminal domain"/>
    <property type="match status" value="1"/>
</dbReference>
<dbReference type="NCBIfam" id="NF004976">
    <property type="entry name" value="PRK06349.1"/>
    <property type="match status" value="1"/>
</dbReference>
<feature type="binding site" evidence="11">
    <location>
        <begin position="9"/>
        <end position="14"/>
    </location>
    <ligand>
        <name>NADP(+)</name>
        <dbReference type="ChEBI" id="CHEBI:58349"/>
    </ligand>
</feature>
<feature type="domain" description="Homoserine dehydrogenase catalytic" evidence="14">
    <location>
        <begin position="162"/>
        <end position="339"/>
    </location>
</feature>
<keyword evidence="12" id="KW-0486">Methionine biosynthesis</keyword>
<evidence type="ECO:0000259" key="14">
    <source>
        <dbReference type="Pfam" id="PF00742"/>
    </source>
</evidence>
<dbReference type="PIRSF" id="PIRSF036497">
    <property type="entry name" value="HDH_short"/>
    <property type="match status" value="1"/>
</dbReference>
<dbReference type="InterPro" id="IPR022697">
    <property type="entry name" value="HDH_short"/>
</dbReference>
<evidence type="ECO:0000256" key="10">
    <source>
        <dbReference type="PIRSR" id="PIRSR036497-1"/>
    </source>
</evidence>
<evidence type="ECO:0000256" key="1">
    <source>
        <dbReference type="ARBA" id="ARBA00005056"/>
    </source>
</evidence>
<dbReference type="PANTHER" id="PTHR43331">
    <property type="entry name" value="HOMOSERINE DEHYDROGENASE"/>
    <property type="match status" value="1"/>
</dbReference>
<dbReference type="SUPFAM" id="SSF51735">
    <property type="entry name" value="NAD(P)-binding Rossmann-fold domains"/>
    <property type="match status" value="1"/>
</dbReference>
<comment type="catalytic activity">
    <reaction evidence="9">
        <text>L-homoserine + NADP(+) = L-aspartate 4-semialdehyde + NADPH + H(+)</text>
        <dbReference type="Rhea" id="RHEA:15761"/>
        <dbReference type="ChEBI" id="CHEBI:15378"/>
        <dbReference type="ChEBI" id="CHEBI:57476"/>
        <dbReference type="ChEBI" id="CHEBI:57783"/>
        <dbReference type="ChEBI" id="CHEBI:58349"/>
        <dbReference type="ChEBI" id="CHEBI:537519"/>
        <dbReference type="EC" id="1.1.1.3"/>
    </reaction>
    <physiologicalReaction direction="right-to-left" evidence="9">
        <dbReference type="Rhea" id="RHEA:15763"/>
    </physiologicalReaction>
</comment>
<comment type="caution">
    <text evidence="15">The sequence shown here is derived from an EMBL/GenBank/DDBJ whole genome shotgun (WGS) entry which is preliminary data.</text>
</comment>
<proteinExistence type="inferred from homology"/>
<evidence type="ECO:0000256" key="3">
    <source>
        <dbReference type="ARBA" id="ARBA00006753"/>
    </source>
</evidence>
<dbReference type="GO" id="GO:0004412">
    <property type="term" value="F:homoserine dehydrogenase activity"/>
    <property type="evidence" value="ECO:0007669"/>
    <property type="project" value="UniProtKB-EC"/>
</dbReference>
<dbReference type="InterPro" id="IPR019811">
    <property type="entry name" value="HDH_CS"/>
</dbReference>
<evidence type="ECO:0000256" key="8">
    <source>
        <dbReference type="ARBA" id="ARBA00023053"/>
    </source>
</evidence>
<evidence type="ECO:0000256" key="13">
    <source>
        <dbReference type="RuleBase" id="RU004171"/>
    </source>
</evidence>
<comment type="pathway">
    <text evidence="2 12">Amino-acid biosynthesis; L-methionine biosynthesis via de novo pathway; L-homoserine from L-aspartate: step 3/3.</text>
</comment>
<reference evidence="15" key="1">
    <citation type="submission" date="2023-10" db="EMBL/GenBank/DDBJ databases">
        <title>Screening of Alkalihalophilus pseudofirmusBZ-TG-HK211 and Its Alleviation of Salt Stress on Rapeseed Growth.</title>
        <authorList>
            <person name="Zhao B."/>
            <person name="Guo T."/>
        </authorList>
    </citation>
    <scope>NUCLEOTIDE SEQUENCE</scope>
    <source>
        <strain evidence="15">BZ-TG-HK211</strain>
    </source>
</reference>
<dbReference type="GO" id="GO:0009088">
    <property type="term" value="P:threonine biosynthetic process"/>
    <property type="evidence" value="ECO:0007669"/>
    <property type="project" value="UniProtKB-KW"/>
</dbReference>